<proteinExistence type="predicted"/>
<reference evidence="2 3" key="1">
    <citation type="submission" date="2022-04" db="EMBL/GenBank/DDBJ databases">
        <title>Positive selection, recombination, and allopatry shape intraspecific diversity of widespread and dominant cyanobacteria.</title>
        <authorList>
            <person name="Wei J."/>
            <person name="Shu W."/>
            <person name="Hu C."/>
        </authorList>
    </citation>
    <scope>NUCLEOTIDE SEQUENCE [LARGE SCALE GENOMIC DNA]</scope>
    <source>
        <strain evidence="2 3">AS-A4</strain>
    </source>
</reference>
<organism evidence="2 3">
    <name type="scientific">Stenomitos frigidus AS-A4</name>
    <dbReference type="NCBI Taxonomy" id="2933935"/>
    <lineage>
        <taxon>Bacteria</taxon>
        <taxon>Bacillati</taxon>
        <taxon>Cyanobacteriota</taxon>
        <taxon>Cyanophyceae</taxon>
        <taxon>Leptolyngbyales</taxon>
        <taxon>Leptolyngbyaceae</taxon>
        <taxon>Stenomitos</taxon>
    </lineage>
</organism>
<keyword evidence="3" id="KW-1185">Reference proteome</keyword>
<comment type="caution">
    <text evidence="2">The sequence shown here is derived from an EMBL/GenBank/DDBJ whole genome shotgun (WGS) entry which is preliminary data.</text>
</comment>
<gene>
    <name evidence="2" type="ORF">NDI38_28755</name>
</gene>
<name>A0ABV0KVU8_9CYAN</name>
<evidence type="ECO:0000313" key="2">
    <source>
        <dbReference type="EMBL" id="MEP1062369.1"/>
    </source>
</evidence>
<sequence length="108" mass="12302">MRTYSANKPLPLRSVPRSASPPIVNRKEATERLRETLGSEWNPSLTGLKVGSELLTTALGPGWSIYELRNIIRKETLRQGTHWFKRGRCYSVDVVAIAQWHLNQEEEG</sequence>
<protein>
    <recommendedName>
        <fullName evidence="4">DNA-binding protein</fullName>
    </recommendedName>
</protein>
<feature type="region of interest" description="Disordered" evidence="1">
    <location>
        <begin position="1"/>
        <end position="22"/>
    </location>
</feature>
<dbReference type="RefSeq" id="WP_190446189.1">
    <property type="nucleotide sequence ID" value="NZ_JAMPLM010000062.1"/>
</dbReference>
<evidence type="ECO:0000313" key="3">
    <source>
        <dbReference type="Proteomes" id="UP001476950"/>
    </source>
</evidence>
<accession>A0ABV0KVU8</accession>
<evidence type="ECO:0008006" key="4">
    <source>
        <dbReference type="Google" id="ProtNLM"/>
    </source>
</evidence>
<dbReference type="Proteomes" id="UP001476950">
    <property type="component" value="Unassembled WGS sequence"/>
</dbReference>
<dbReference type="EMBL" id="JAMPLM010000062">
    <property type="protein sequence ID" value="MEP1062369.1"/>
    <property type="molecule type" value="Genomic_DNA"/>
</dbReference>
<evidence type="ECO:0000256" key="1">
    <source>
        <dbReference type="SAM" id="MobiDB-lite"/>
    </source>
</evidence>